<dbReference type="InterPro" id="IPR043519">
    <property type="entry name" value="NT_sf"/>
</dbReference>
<dbReference type="InterPro" id="IPR002058">
    <property type="entry name" value="PAP_assoc"/>
</dbReference>
<feature type="compositionally biased region" description="Low complexity" evidence="5">
    <location>
        <begin position="606"/>
        <end position="615"/>
    </location>
</feature>
<dbReference type="Pfam" id="PF22600">
    <property type="entry name" value="MTPAP-like_central"/>
    <property type="match status" value="1"/>
</dbReference>
<dbReference type="GO" id="GO:1990817">
    <property type="term" value="F:poly(A) RNA polymerase activity"/>
    <property type="evidence" value="ECO:0007669"/>
    <property type="project" value="UniProtKB-EC"/>
</dbReference>
<protein>
    <recommendedName>
        <fullName evidence="2">polynucleotide adenylyltransferase</fullName>
        <ecNumber evidence="2">2.7.7.19</ecNumber>
    </recommendedName>
</protein>
<dbReference type="CDD" id="cd05402">
    <property type="entry name" value="NT_PAP_TUTase"/>
    <property type="match status" value="1"/>
</dbReference>
<evidence type="ECO:0000256" key="1">
    <source>
        <dbReference type="ARBA" id="ARBA00008593"/>
    </source>
</evidence>
<organism evidence="8 9">
    <name type="scientific">Dissophora globulifera</name>
    <dbReference type="NCBI Taxonomy" id="979702"/>
    <lineage>
        <taxon>Eukaryota</taxon>
        <taxon>Fungi</taxon>
        <taxon>Fungi incertae sedis</taxon>
        <taxon>Mucoromycota</taxon>
        <taxon>Mortierellomycotina</taxon>
        <taxon>Mortierellomycetes</taxon>
        <taxon>Mortierellales</taxon>
        <taxon>Mortierellaceae</taxon>
        <taxon>Dissophora</taxon>
    </lineage>
</organism>
<keyword evidence="9" id="KW-1185">Reference proteome</keyword>
<comment type="similarity">
    <text evidence="1">Belongs to the DNA polymerase type-B-like family.</text>
</comment>
<dbReference type="PANTHER" id="PTHR23092">
    <property type="entry name" value="POLY(A) RNA POLYMERASE"/>
    <property type="match status" value="1"/>
</dbReference>
<accession>A0A9P6RU80</accession>
<keyword evidence="3" id="KW-0479">Metal-binding</keyword>
<evidence type="ECO:0000313" key="8">
    <source>
        <dbReference type="EMBL" id="KAG0327274.1"/>
    </source>
</evidence>
<feature type="compositionally biased region" description="Low complexity" evidence="5">
    <location>
        <begin position="119"/>
        <end position="128"/>
    </location>
</feature>
<evidence type="ECO:0000256" key="5">
    <source>
        <dbReference type="SAM" id="MobiDB-lite"/>
    </source>
</evidence>
<dbReference type="SUPFAM" id="SSF81631">
    <property type="entry name" value="PAP/OAS1 substrate-binding domain"/>
    <property type="match status" value="1"/>
</dbReference>
<feature type="compositionally biased region" description="Basic residues" evidence="5">
    <location>
        <begin position="16"/>
        <end position="29"/>
    </location>
</feature>
<dbReference type="GO" id="GO:0031499">
    <property type="term" value="C:TRAMP complex"/>
    <property type="evidence" value="ECO:0007669"/>
    <property type="project" value="TreeGrafter"/>
</dbReference>
<dbReference type="InterPro" id="IPR054708">
    <property type="entry name" value="MTPAP-like_central"/>
</dbReference>
<dbReference type="GO" id="GO:0031123">
    <property type="term" value="P:RNA 3'-end processing"/>
    <property type="evidence" value="ECO:0007669"/>
    <property type="project" value="TreeGrafter"/>
</dbReference>
<evidence type="ECO:0000256" key="2">
    <source>
        <dbReference type="ARBA" id="ARBA00012388"/>
    </source>
</evidence>
<sequence>MVKRDKNAHQTNNYKMTHHTSGKSNRKSGGKGGKGNKSINKFLGIGQPGPHLMRYRNQQAAKKFSHAQLEPQHRSNSSYDDDSSSGYRDRKVNNKKAKKRNRATGTEQQNQPQQRGSPHHSSLSGESSQWHQHRRNPLAHAGTYAGDDYYDDEYERAMQDDELYDQDAVSDQQQEASSNKAGRFTPVPVAPPIIGVPSHSSQKAGRPTRPTLMELYDDPVEALARRSAALDDVLERQQEKIRNMIANLNPKHLAGGRKSESIAVNESNKVYKIDRAEKTSISKETPTSADEFQHGSSFIRFNNDDSRSSTKVKDPVDVMNRTPMQEEYDTDFTALSNSPNVAQHLSTEYPWIRQNYSLMSTVPRMLTQEVTEFVNYLLPTKHEHEVRFLAFKRIKNALLTIWPEAEIQMFGSYETGLYLPTSDLDIVVIPKGNVLVKGRDLFVASKILRRLQVGTKFEIISKAKIPLIKLRESYSNISIDISFNQRNGVQGAEVVRDMVSNTPGLKQLVILVKYFLMLRGLNDPSQGGLGSYATTVMILSFLQRHPAIESGMIDPGENLGVLLIEFFELYGRCFNYKNVGLTVAGYGSYFDKAKWQTQQDLLLQQKQQQEQQSQNLKRKRTPISQPQVAQSSKNSHLLVAIDPIDPSNNVARAAREIERIRSAFDMAFVTLTTNVKNRDQAVAGSGHLARTESSLIKSVLWVPQEVIEQRERLEGMFRDRYLYHEEQYSRRR</sequence>
<evidence type="ECO:0000259" key="6">
    <source>
        <dbReference type="Pfam" id="PF03828"/>
    </source>
</evidence>
<dbReference type="Pfam" id="PF03828">
    <property type="entry name" value="PAP_assoc"/>
    <property type="match status" value="1"/>
</dbReference>
<dbReference type="OrthoDB" id="273917at2759"/>
<name>A0A9P6RU80_9FUNG</name>
<dbReference type="SUPFAM" id="SSF81301">
    <property type="entry name" value="Nucleotidyltransferase"/>
    <property type="match status" value="1"/>
</dbReference>
<feature type="compositionally biased region" description="Polar residues" evidence="5">
    <location>
        <begin position="622"/>
        <end position="631"/>
    </location>
</feature>
<comment type="caution">
    <text evidence="8">The sequence shown here is derived from an EMBL/GenBank/DDBJ whole genome shotgun (WGS) entry which is preliminary data.</text>
</comment>
<dbReference type="GO" id="GO:0043634">
    <property type="term" value="P:polyadenylation-dependent ncRNA catabolic process"/>
    <property type="evidence" value="ECO:0007669"/>
    <property type="project" value="TreeGrafter"/>
</dbReference>
<dbReference type="Gene3D" id="1.10.1410.10">
    <property type="match status" value="1"/>
</dbReference>
<reference evidence="8" key="1">
    <citation type="journal article" date="2020" name="Fungal Divers.">
        <title>Resolving the Mortierellaceae phylogeny through synthesis of multi-gene phylogenetics and phylogenomics.</title>
        <authorList>
            <person name="Vandepol N."/>
            <person name="Liber J."/>
            <person name="Desiro A."/>
            <person name="Na H."/>
            <person name="Kennedy M."/>
            <person name="Barry K."/>
            <person name="Grigoriev I.V."/>
            <person name="Miller A.N."/>
            <person name="O'Donnell K."/>
            <person name="Stajich J.E."/>
            <person name="Bonito G."/>
        </authorList>
    </citation>
    <scope>NUCLEOTIDE SEQUENCE</scope>
    <source>
        <strain evidence="8">REB-010B</strain>
    </source>
</reference>
<feature type="region of interest" description="Disordered" evidence="5">
    <location>
        <begin position="166"/>
        <end position="186"/>
    </location>
</feature>
<feature type="domain" description="PAP-associated" evidence="6">
    <location>
        <begin position="558"/>
        <end position="648"/>
    </location>
</feature>
<feature type="compositionally biased region" description="Basic residues" evidence="5">
    <location>
        <begin position="93"/>
        <end position="102"/>
    </location>
</feature>
<dbReference type="GO" id="GO:0010605">
    <property type="term" value="P:negative regulation of macromolecule metabolic process"/>
    <property type="evidence" value="ECO:0007669"/>
    <property type="project" value="UniProtKB-ARBA"/>
</dbReference>
<dbReference type="InterPro" id="IPR045862">
    <property type="entry name" value="Trf4-like"/>
</dbReference>
<dbReference type="GO" id="GO:0005730">
    <property type="term" value="C:nucleolus"/>
    <property type="evidence" value="ECO:0007669"/>
    <property type="project" value="TreeGrafter"/>
</dbReference>
<dbReference type="Proteomes" id="UP000738325">
    <property type="component" value="Unassembled WGS sequence"/>
</dbReference>
<dbReference type="AlphaFoldDB" id="A0A9P6RU80"/>
<dbReference type="EC" id="2.7.7.19" evidence="2"/>
<evidence type="ECO:0000256" key="3">
    <source>
        <dbReference type="ARBA" id="ARBA00022723"/>
    </source>
</evidence>
<evidence type="ECO:0000256" key="4">
    <source>
        <dbReference type="ARBA" id="ARBA00022842"/>
    </source>
</evidence>
<evidence type="ECO:0000259" key="7">
    <source>
        <dbReference type="Pfam" id="PF22600"/>
    </source>
</evidence>
<gene>
    <name evidence="8" type="ORF">BGZ99_008035</name>
</gene>
<dbReference type="FunFam" id="3.30.460.10:FF:000051">
    <property type="entry name" value="DNA2/NAM7 helicase family protein"/>
    <property type="match status" value="1"/>
</dbReference>
<dbReference type="PANTHER" id="PTHR23092:SF15">
    <property type="entry name" value="INACTIVE NON-CANONICAL POLY(A) RNA POLYMERASE PROTEIN TRF4-2-RELATED"/>
    <property type="match status" value="1"/>
</dbReference>
<keyword evidence="4" id="KW-0460">Magnesium</keyword>
<proteinExistence type="inferred from homology"/>
<dbReference type="Gene3D" id="3.30.460.10">
    <property type="entry name" value="Beta Polymerase, domain 2"/>
    <property type="match status" value="1"/>
</dbReference>
<feature type="domain" description="Poly(A) RNA polymerase mitochondrial-like central palm" evidence="7">
    <location>
        <begin position="366"/>
        <end position="493"/>
    </location>
</feature>
<feature type="compositionally biased region" description="Polar residues" evidence="5">
    <location>
        <begin position="169"/>
        <end position="180"/>
    </location>
</feature>
<dbReference type="EMBL" id="JAAAIP010000060">
    <property type="protein sequence ID" value="KAG0327274.1"/>
    <property type="molecule type" value="Genomic_DNA"/>
</dbReference>
<feature type="compositionally biased region" description="Polar residues" evidence="5">
    <location>
        <begin position="104"/>
        <end position="115"/>
    </location>
</feature>
<dbReference type="GO" id="GO:0003729">
    <property type="term" value="F:mRNA binding"/>
    <property type="evidence" value="ECO:0007669"/>
    <property type="project" value="TreeGrafter"/>
</dbReference>
<feature type="region of interest" description="Disordered" evidence="5">
    <location>
        <begin position="1"/>
        <end position="134"/>
    </location>
</feature>
<dbReference type="GO" id="GO:0046872">
    <property type="term" value="F:metal ion binding"/>
    <property type="evidence" value="ECO:0007669"/>
    <property type="project" value="UniProtKB-KW"/>
</dbReference>
<evidence type="ECO:0000313" key="9">
    <source>
        <dbReference type="Proteomes" id="UP000738325"/>
    </source>
</evidence>
<feature type="region of interest" description="Disordered" evidence="5">
    <location>
        <begin position="606"/>
        <end position="631"/>
    </location>
</feature>